<reference evidence="2 3" key="1">
    <citation type="submission" date="2018-06" db="EMBL/GenBank/DDBJ databases">
        <title>Pedobacter endophyticus sp. nov., an endophytic bacterium isolated from a leaf of Triticum aestivum.</title>
        <authorList>
            <person name="Zhang L."/>
        </authorList>
    </citation>
    <scope>NUCLEOTIDE SEQUENCE [LARGE SCALE GENOMIC DNA]</scope>
    <source>
        <strain evidence="2 3">CM134L-2</strain>
    </source>
</reference>
<dbReference type="Proteomes" id="UP000284120">
    <property type="component" value="Unassembled WGS sequence"/>
</dbReference>
<evidence type="ECO:0000259" key="1">
    <source>
        <dbReference type="Pfam" id="PF12867"/>
    </source>
</evidence>
<feature type="domain" description="DinB-like" evidence="1">
    <location>
        <begin position="9"/>
        <end position="144"/>
    </location>
</feature>
<dbReference type="InterPro" id="IPR024775">
    <property type="entry name" value="DinB-like"/>
</dbReference>
<protein>
    <submittedName>
        <fullName evidence="2">DinB family protein</fullName>
    </submittedName>
</protein>
<gene>
    <name evidence="2" type="ORF">DPV69_01625</name>
</gene>
<dbReference type="EMBL" id="SAYW01000001">
    <property type="protein sequence ID" value="RWU10069.1"/>
    <property type="molecule type" value="Genomic_DNA"/>
</dbReference>
<dbReference type="SUPFAM" id="SSF109854">
    <property type="entry name" value="DinB/YfiT-like putative metalloenzymes"/>
    <property type="match status" value="1"/>
</dbReference>
<keyword evidence="3" id="KW-1185">Reference proteome</keyword>
<comment type="caution">
    <text evidence="2">The sequence shown here is derived from an EMBL/GenBank/DDBJ whole genome shotgun (WGS) entry which is preliminary data.</text>
</comment>
<sequence>MDKILEIIRASRKALLFLIEDLTTEQLNKIPIGFNNNLAWQMGHLIVSQQLLCYKLSNNALMIDPSLVEKYRNGSKPESFISAEEIAQLKHDLLALIDQLESDLATDKFNNYFPYTISTYKGLKLESVQDAVKFIASHDGLHYGCSLMMKKLV</sequence>
<organism evidence="2 3">
    <name type="scientific">Pedobacter chitinilyticus</name>
    <dbReference type="NCBI Taxonomy" id="2233776"/>
    <lineage>
        <taxon>Bacteria</taxon>
        <taxon>Pseudomonadati</taxon>
        <taxon>Bacteroidota</taxon>
        <taxon>Sphingobacteriia</taxon>
        <taxon>Sphingobacteriales</taxon>
        <taxon>Sphingobacteriaceae</taxon>
        <taxon>Pedobacter</taxon>
    </lineage>
</organism>
<evidence type="ECO:0000313" key="2">
    <source>
        <dbReference type="EMBL" id="RWU10069.1"/>
    </source>
</evidence>
<dbReference type="RefSeq" id="WP_113645565.1">
    <property type="nucleotide sequence ID" value="NZ_QMHN01000001.1"/>
</dbReference>
<evidence type="ECO:0000313" key="3">
    <source>
        <dbReference type="Proteomes" id="UP000284120"/>
    </source>
</evidence>
<dbReference type="OrthoDB" id="4295522at2"/>
<dbReference type="Gene3D" id="1.20.120.450">
    <property type="entry name" value="dinb family like domain"/>
    <property type="match status" value="1"/>
</dbReference>
<accession>A0A443Z0U7</accession>
<dbReference type="InterPro" id="IPR034660">
    <property type="entry name" value="DinB/YfiT-like"/>
</dbReference>
<dbReference type="Pfam" id="PF12867">
    <property type="entry name" value="DinB_2"/>
    <property type="match status" value="1"/>
</dbReference>
<proteinExistence type="predicted"/>
<name>A0A443Z0U7_9SPHI</name>
<dbReference type="AlphaFoldDB" id="A0A443Z0U7"/>